<protein>
    <recommendedName>
        <fullName evidence="4">coproporphyrinogen oxidase</fullName>
        <ecNumber evidence="4">1.3.3.3</ecNumber>
    </recommendedName>
</protein>
<dbReference type="GO" id="GO:0006782">
    <property type="term" value="P:protoporphyrinogen IX biosynthetic process"/>
    <property type="evidence" value="ECO:0007669"/>
    <property type="project" value="TreeGrafter"/>
</dbReference>
<keyword evidence="7" id="KW-0627">Porphyrin biosynthesis</keyword>
<sequence length="303" mass="35358">MKLLDRNRLIGEGFEGIQNFLLDRFYLKEEKPAWQMDSWTKENLGEGLSAVIDGGNFFNKAGVNYSRIQGESLPASSVGTNDEYENKPFFATGVSVVCHPDNPNIPTAHLNVRYFCVFEGESILGEWFGGGFDLTPYFPFEEDYLLWHQHAKAACDSANKSYYEKFKKNCDDYFYLPHRKEHRGIGGIFYEQLKFSDYKEGLNFSQAVTNAFINAYIKIIEKRESLTFGQRDKEFQKFRRGRYVEFNLLHDRGTLFGLQSGGRIESILMSLPTDVSWRYRYEDKLTDKEKQIYKYIKSTKDWC</sequence>
<dbReference type="Gene3D" id="3.40.1500.10">
    <property type="entry name" value="Coproporphyrinogen III oxidase, aerobic"/>
    <property type="match status" value="1"/>
</dbReference>
<dbReference type="GO" id="GO:0005737">
    <property type="term" value="C:cytoplasm"/>
    <property type="evidence" value="ECO:0007669"/>
    <property type="project" value="TreeGrafter"/>
</dbReference>
<keyword evidence="5 8" id="KW-0560">Oxidoreductase</keyword>
<dbReference type="AlphaFoldDB" id="A0A368BQQ9"/>
<name>A0A368BQQ9_9GAMM</name>
<evidence type="ECO:0000256" key="6">
    <source>
        <dbReference type="ARBA" id="ARBA00023133"/>
    </source>
</evidence>
<evidence type="ECO:0000256" key="1">
    <source>
        <dbReference type="ARBA" id="ARBA00005168"/>
    </source>
</evidence>
<organism evidence="8 9">
    <name type="scientific">SAR86 cluster bacterium</name>
    <dbReference type="NCBI Taxonomy" id="2030880"/>
    <lineage>
        <taxon>Bacteria</taxon>
        <taxon>Pseudomonadati</taxon>
        <taxon>Pseudomonadota</taxon>
        <taxon>Gammaproteobacteria</taxon>
        <taxon>SAR86 cluster</taxon>
    </lineage>
</organism>
<evidence type="ECO:0000256" key="5">
    <source>
        <dbReference type="ARBA" id="ARBA00023002"/>
    </source>
</evidence>
<dbReference type="GO" id="GO:0004109">
    <property type="term" value="F:coproporphyrinogen oxidase activity"/>
    <property type="evidence" value="ECO:0007669"/>
    <property type="project" value="UniProtKB-EC"/>
</dbReference>
<evidence type="ECO:0000313" key="8">
    <source>
        <dbReference type="EMBL" id="RCL39244.1"/>
    </source>
</evidence>
<evidence type="ECO:0000313" key="9">
    <source>
        <dbReference type="Proteomes" id="UP000252147"/>
    </source>
</evidence>
<dbReference type="InterPro" id="IPR001260">
    <property type="entry name" value="Coprogen_oxidase_aer"/>
</dbReference>
<gene>
    <name evidence="8" type="ORF">DBW97_00525</name>
</gene>
<comment type="similarity">
    <text evidence="2">Belongs to the aerobic coproporphyrinogen-III oxidase family.</text>
</comment>
<dbReference type="PANTHER" id="PTHR10755">
    <property type="entry name" value="COPROPORPHYRINOGEN III OXIDASE, MITOCHONDRIAL"/>
    <property type="match status" value="1"/>
</dbReference>
<evidence type="ECO:0000256" key="2">
    <source>
        <dbReference type="ARBA" id="ARBA00010644"/>
    </source>
</evidence>
<evidence type="ECO:0000256" key="7">
    <source>
        <dbReference type="ARBA" id="ARBA00023244"/>
    </source>
</evidence>
<reference evidence="8 9" key="1">
    <citation type="journal article" date="2018" name="Microbiome">
        <title>Fine metagenomic profile of the Mediterranean stratified and mixed water columns revealed by assembly and recruitment.</title>
        <authorList>
            <person name="Haro-Moreno J.M."/>
            <person name="Lopez-Perez M."/>
            <person name="De La Torre J.R."/>
            <person name="Picazo A."/>
            <person name="Camacho A."/>
            <person name="Rodriguez-Valera F."/>
        </authorList>
    </citation>
    <scope>NUCLEOTIDE SEQUENCE [LARGE SCALE GENOMIC DNA]</scope>
    <source>
        <strain evidence="8">MED-G83</strain>
    </source>
</reference>
<dbReference type="Pfam" id="PF01218">
    <property type="entry name" value="Coprogen_oxidas"/>
    <property type="match status" value="1"/>
</dbReference>
<evidence type="ECO:0000256" key="4">
    <source>
        <dbReference type="ARBA" id="ARBA00012869"/>
    </source>
</evidence>
<dbReference type="EMBL" id="QOPD01000001">
    <property type="protein sequence ID" value="RCL39244.1"/>
    <property type="molecule type" value="Genomic_DNA"/>
</dbReference>
<dbReference type="PIRSF" id="PIRSF000166">
    <property type="entry name" value="Coproporphyri_ox"/>
    <property type="match status" value="1"/>
</dbReference>
<dbReference type="Proteomes" id="UP000252147">
    <property type="component" value="Unassembled WGS sequence"/>
</dbReference>
<dbReference type="PRINTS" id="PR00073">
    <property type="entry name" value="COPRGNOXDASE"/>
</dbReference>
<keyword evidence="6" id="KW-0350">Heme biosynthesis</keyword>
<comment type="subunit">
    <text evidence="3">Homodimer.</text>
</comment>
<proteinExistence type="inferred from homology"/>
<dbReference type="InterPro" id="IPR036406">
    <property type="entry name" value="Coprogen_oxidase_aer_sf"/>
</dbReference>
<dbReference type="SUPFAM" id="SSF102886">
    <property type="entry name" value="Coproporphyrinogen III oxidase"/>
    <property type="match status" value="1"/>
</dbReference>
<dbReference type="NCBIfam" id="NF003727">
    <property type="entry name" value="PRK05330.1"/>
    <property type="match status" value="1"/>
</dbReference>
<dbReference type="PANTHER" id="PTHR10755:SF0">
    <property type="entry name" value="OXYGEN-DEPENDENT COPROPORPHYRINOGEN-III OXIDASE, MITOCHONDRIAL"/>
    <property type="match status" value="1"/>
</dbReference>
<comment type="pathway">
    <text evidence="1">Porphyrin-containing compound metabolism; protoporphyrin-IX biosynthesis; protoporphyrinogen-IX from coproporphyrinogen-III (O2 route): step 1/1.</text>
</comment>
<accession>A0A368BQQ9</accession>
<dbReference type="EC" id="1.3.3.3" evidence="4"/>
<comment type="caution">
    <text evidence="8">The sequence shown here is derived from an EMBL/GenBank/DDBJ whole genome shotgun (WGS) entry which is preliminary data.</text>
</comment>
<evidence type="ECO:0000256" key="3">
    <source>
        <dbReference type="ARBA" id="ARBA00011738"/>
    </source>
</evidence>